<protein>
    <recommendedName>
        <fullName evidence="3">ApeA N-terminal domain-containing protein</fullName>
    </recommendedName>
</protein>
<organism evidence="1 2">
    <name type="scientific">Methanobrevibacter smithii (strain ATCC 35061 / DSM 861 / OCM 144 / PS)</name>
    <dbReference type="NCBI Taxonomy" id="420247"/>
    <lineage>
        <taxon>Archaea</taxon>
        <taxon>Methanobacteriati</taxon>
        <taxon>Methanobacteriota</taxon>
        <taxon>Methanomada group</taxon>
        <taxon>Methanobacteria</taxon>
        <taxon>Methanobacteriales</taxon>
        <taxon>Methanobacteriaceae</taxon>
        <taxon>Methanobrevibacter</taxon>
    </lineage>
</organism>
<evidence type="ECO:0008006" key="3">
    <source>
        <dbReference type="Google" id="ProtNLM"/>
    </source>
</evidence>
<dbReference type="GeneID" id="78818166"/>
<dbReference type="PATRIC" id="fig|420247.28.peg.1515"/>
<evidence type="ECO:0000313" key="2">
    <source>
        <dbReference type="Proteomes" id="UP000001992"/>
    </source>
</evidence>
<dbReference type="EMBL" id="CP000678">
    <property type="protein sequence ID" value="ABQ87729.1"/>
    <property type="molecule type" value="Genomic_DNA"/>
</dbReference>
<accession>A5UNF1</accession>
<sequence length="360" mass="42377">MRFFDIYILDKANPWNSSEEIIRLDDKDIYYKNVVQHSKDDMITLKEIRGFQIIKPISEFKNNYDEVNYQEFKVLDLRLGSVVTNSCDPSKLGNIVNKFDGVPEISPVFFRTEVFNKYNDSEKYDVDNRYIECKGIWSLRYSMSDDKTQVIVYIRDLGKLPEFEQIYWKSFNVEPKSNIAEHIFKTDFLGEWDDVLDPLISLKQCLSDFPSCYIGEVEIKIWVEKNKGNIRKLGNLHYIKHPTKENWDFEVKKLHQIVVEGFCGKNIDKIAKNLDCYDEKLRSLKQLKKCIIKLYDENTANVIIDPLLQLNDDRNSSGHAKNGEIYPKDVIQDYNSKIKACFLSMKWLSDKINEGKFNFK</sequence>
<dbReference type="BioCyc" id="MSMI420247:GHWZ-1562-MONOMER"/>
<dbReference type="RefSeq" id="WP_011954568.1">
    <property type="nucleotide sequence ID" value="NC_009515.1"/>
</dbReference>
<dbReference type="HOGENOM" id="CLU_768626_0_0_2"/>
<dbReference type="EnsemblBacteria" id="ABQ87729">
    <property type="protein sequence ID" value="ABQ87729"/>
    <property type="gene ID" value="Msm_1524"/>
</dbReference>
<keyword evidence="2" id="KW-1185">Reference proteome</keyword>
<reference evidence="1 2" key="1">
    <citation type="journal article" date="2007" name="Proc. Natl. Acad. Sci. U.S.A.">
        <title>Genomic and metabolic adaptations of Methanobrevibacter smithii to the human gut.</title>
        <authorList>
            <person name="Samuel B.S."/>
            <person name="Hansen E.E."/>
            <person name="Manchester J.K."/>
            <person name="Coutinho P.M."/>
            <person name="Henrissat B."/>
            <person name="Fulton R."/>
            <person name="Latreille P."/>
            <person name="Kim K."/>
            <person name="Wilson R.K."/>
            <person name="Gordon J.I."/>
        </authorList>
    </citation>
    <scope>NUCLEOTIDE SEQUENCE [LARGE SCALE GENOMIC DNA]</scope>
    <source>
        <strain evidence="2">ATCC 35061 / DSM 861 / OCM 144 / PS</strain>
    </source>
</reference>
<gene>
    <name evidence="1" type="ordered locus">Msm_1524</name>
</gene>
<dbReference type="KEGG" id="msi:Msm_1524"/>
<evidence type="ECO:0000313" key="1">
    <source>
        <dbReference type="EMBL" id="ABQ87729.1"/>
    </source>
</evidence>
<dbReference type="Proteomes" id="UP000001992">
    <property type="component" value="Chromosome"/>
</dbReference>
<dbReference type="STRING" id="420247.Msm_1524"/>
<proteinExistence type="predicted"/>
<name>A5UNF1_METS3</name>
<dbReference type="AlphaFoldDB" id="A5UNF1"/>